<dbReference type="SUPFAM" id="SSF55874">
    <property type="entry name" value="ATPase domain of HSP90 chaperone/DNA topoisomerase II/histidine kinase"/>
    <property type="match status" value="1"/>
</dbReference>
<dbReference type="SMART" id="SM00388">
    <property type="entry name" value="HisKA"/>
    <property type="match status" value="1"/>
</dbReference>
<keyword evidence="8" id="KW-0902">Two-component regulatory system</keyword>
<protein>
    <recommendedName>
        <fullName evidence="2">histidine kinase</fullName>
        <ecNumber evidence="2">2.7.13.3</ecNumber>
    </recommendedName>
</protein>
<evidence type="ECO:0000256" key="5">
    <source>
        <dbReference type="ARBA" id="ARBA00022741"/>
    </source>
</evidence>
<evidence type="ECO:0000259" key="10">
    <source>
        <dbReference type="PROSITE" id="PS50109"/>
    </source>
</evidence>
<dbReference type="Pfam" id="PF00512">
    <property type="entry name" value="HisKA"/>
    <property type="match status" value="1"/>
</dbReference>
<dbReference type="SUPFAM" id="SSF47384">
    <property type="entry name" value="Homodimeric domain of signal transducing histidine kinase"/>
    <property type="match status" value="1"/>
</dbReference>
<dbReference type="InterPro" id="IPR005467">
    <property type="entry name" value="His_kinase_dom"/>
</dbReference>
<evidence type="ECO:0000313" key="12">
    <source>
        <dbReference type="Proteomes" id="UP000240509"/>
    </source>
</evidence>
<sequence length="522" mass="60703">MTLPKAGLDVLTRRRRFDIIAGRIHPEYDKQRHGGGRTMREPQTTAAHKKMNVQDHINEIGNKQGAHILYMFDDEERYMEHTVNYVTEGMLKREKIIIVESRSFLEKVKEKLLEKGMPEKKLKTITYVENDDLYSSDTDFNASKSYENLLKLLEPNFMDNVTTRIWGQVLVQGNAISELRKYECACDELLGEKHVISVCSYNALTCSSFIQNEMLKVHEYFMTDEQIVKSPFYNEDYLLEFAESDKKKLKKIEHDYNKIKERNTKLLLEQHQLQIAKMNAEKANRTKSIFLSQMSHDLRTPLNSISGFTQILLDDEQMSEKSLSMLNRINNSSNHLLELIKEILDFSAIEAGNIRLNIKPLPVKKVLEECISSISFEELPHVDIEVEPMEEDLYIQADHRRIKQVINNLLTNALKYNTKNGTIRIYTSKGQNRLKLNVEDTGIGLPEQEIDMLFRAFYRSKRNMQQWKGSGLGLAIVSKLTKEMDGLYGAYNNEEKGATFWVSFKKIEKEQISLFEDTEKRK</sequence>
<dbReference type="InterPro" id="IPR036097">
    <property type="entry name" value="HisK_dim/P_sf"/>
</dbReference>
<dbReference type="InterPro" id="IPR003594">
    <property type="entry name" value="HATPase_dom"/>
</dbReference>
<evidence type="ECO:0000256" key="4">
    <source>
        <dbReference type="ARBA" id="ARBA00022679"/>
    </source>
</evidence>
<keyword evidence="5" id="KW-0547">Nucleotide-binding</keyword>
<name>A0A2T4U9N2_9BACI</name>
<dbReference type="GO" id="GO:0005524">
    <property type="term" value="F:ATP binding"/>
    <property type="evidence" value="ECO:0007669"/>
    <property type="project" value="UniProtKB-KW"/>
</dbReference>
<proteinExistence type="predicted"/>
<dbReference type="PANTHER" id="PTHR43711:SF26">
    <property type="entry name" value="SENSOR HISTIDINE KINASE RCSC"/>
    <property type="match status" value="1"/>
</dbReference>
<dbReference type="EC" id="2.7.13.3" evidence="2"/>
<dbReference type="EMBL" id="PZJJ01000002">
    <property type="protein sequence ID" value="PTL40105.1"/>
    <property type="molecule type" value="Genomic_DNA"/>
</dbReference>
<keyword evidence="7" id="KW-0067">ATP-binding</keyword>
<dbReference type="RefSeq" id="WP_107583282.1">
    <property type="nucleotide sequence ID" value="NZ_PZJJ01000002.1"/>
</dbReference>
<evidence type="ECO:0000256" key="8">
    <source>
        <dbReference type="ARBA" id="ARBA00023012"/>
    </source>
</evidence>
<dbReference type="InterPro" id="IPR003661">
    <property type="entry name" value="HisK_dim/P_dom"/>
</dbReference>
<dbReference type="Proteomes" id="UP000240509">
    <property type="component" value="Unassembled WGS sequence"/>
</dbReference>
<dbReference type="CDD" id="cd00082">
    <property type="entry name" value="HisKA"/>
    <property type="match status" value="1"/>
</dbReference>
<gene>
    <name evidence="11" type="ORF">C6Y45_01625</name>
</gene>
<dbReference type="OrthoDB" id="9815750at2"/>
<keyword evidence="12" id="KW-1185">Reference proteome</keyword>
<keyword evidence="9" id="KW-0175">Coiled coil</keyword>
<evidence type="ECO:0000256" key="3">
    <source>
        <dbReference type="ARBA" id="ARBA00022553"/>
    </source>
</evidence>
<feature type="domain" description="Histidine kinase" evidence="10">
    <location>
        <begin position="293"/>
        <end position="508"/>
    </location>
</feature>
<comment type="caution">
    <text evidence="11">The sequence shown here is derived from an EMBL/GenBank/DDBJ whole genome shotgun (WGS) entry which is preliminary data.</text>
</comment>
<comment type="catalytic activity">
    <reaction evidence="1">
        <text>ATP + protein L-histidine = ADP + protein N-phospho-L-histidine.</text>
        <dbReference type="EC" id="2.7.13.3"/>
    </reaction>
</comment>
<dbReference type="PANTHER" id="PTHR43711">
    <property type="entry name" value="TWO-COMPONENT HISTIDINE KINASE"/>
    <property type="match status" value="1"/>
</dbReference>
<dbReference type="InterPro" id="IPR004358">
    <property type="entry name" value="Sig_transdc_His_kin-like_C"/>
</dbReference>
<evidence type="ECO:0000256" key="7">
    <source>
        <dbReference type="ARBA" id="ARBA00022840"/>
    </source>
</evidence>
<dbReference type="Pfam" id="PF02518">
    <property type="entry name" value="HATPase_c"/>
    <property type="match status" value="1"/>
</dbReference>
<evidence type="ECO:0000256" key="1">
    <source>
        <dbReference type="ARBA" id="ARBA00000085"/>
    </source>
</evidence>
<dbReference type="InterPro" id="IPR050736">
    <property type="entry name" value="Sensor_HK_Regulatory"/>
</dbReference>
<dbReference type="PROSITE" id="PS50109">
    <property type="entry name" value="HIS_KIN"/>
    <property type="match status" value="1"/>
</dbReference>
<feature type="coiled-coil region" evidence="9">
    <location>
        <begin position="242"/>
        <end position="269"/>
    </location>
</feature>
<dbReference type="InterPro" id="IPR036890">
    <property type="entry name" value="HATPase_C_sf"/>
</dbReference>
<evidence type="ECO:0000256" key="6">
    <source>
        <dbReference type="ARBA" id="ARBA00022777"/>
    </source>
</evidence>
<accession>A0A2T4U9N2</accession>
<reference evidence="11 12" key="1">
    <citation type="submission" date="2018-03" db="EMBL/GenBank/DDBJ databases">
        <title>Alkalicoccus saliphilus sp. nov., isolated from a mineral pool.</title>
        <authorList>
            <person name="Zhao B."/>
        </authorList>
    </citation>
    <scope>NUCLEOTIDE SEQUENCE [LARGE SCALE GENOMIC DNA]</scope>
    <source>
        <strain evidence="11 12">6AG</strain>
    </source>
</reference>
<dbReference type="SMART" id="SM00387">
    <property type="entry name" value="HATPase_c"/>
    <property type="match status" value="1"/>
</dbReference>
<evidence type="ECO:0000256" key="2">
    <source>
        <dbReference type="ARBA" id="ARBA00012438"/>
    </source>
</evidence>
<dbReference type="PRINTS" id="PR00344">
    <property type="entry name" value="BCTRLSENSOR"/>
</dbReference>
<keyword evidence="4" id="KW-0808">Transferase</keyword>
<keyword evidence="3" id="KW-0597">Phosphoprotein</keyword>
<dbReference type="AlphaFoldDB" id="A0A2T4U9N2"/>
<keyword evidence="6" id="KW-0418">Kinase</keyword>
<dbReference type="InterPro" id="IPR025847">
    <property type="entry name" value="MEDS_domain"/>
</dbReference>
<organism evidence="11 12">
    <name type="scientific">Alkalicoccus saliphilus</name>
    <dbReference type="NCBI Taxonomy" id="200989"/>
    <lineage>
        <taxon>Bacteria</taxon>
        <taxon>Bacillati</taxon>
        <taxon>Bacillota</taxon>
        <taxon>Bacilli</taxon>
        <taxon>Bacillales</taxon>
        <taxon>Bacillaceae</taxon>
        <taxon>Alkalicoccus</taxon>
    </lineage>
</organism>
<evidence type="ECO:0000313" key="11">
    <source>
        <dbReference type="EMBL" id="PTL40105.1"/>
    </source>
</evidence>
<evidence type="ECO:0000256" key="9">
    <source>
        <dbReference type="SAM" id="Coils"/>
    </source>
</evidence>
<dbReference type="Gene3D" id="1.10.287.130">
    <property type="match status" value="1"/>
</dbReference>
<dbReference type="Pfam" id="PF14417">
    <property type="entry name" value="MEDS"/>
    <property type="match status" value="1"/>
</dbReference>
<dbReference type="GO" id="GO:0000155">
    <property type="term" value="F:phosphorelay sensor kinase activity"/>
    <property type="evidence" value="ECO:0007669"/>
    <property type="project" value="InterPro"/>
</dbReference>
<dbReference type="Gene3D" id="3.30.565.10">
    <property type="entry name" value="Histidine kinase-like ATPase, C-terminal domain"/>
    <property type="match status" value="1"/>
</dbReference>